<reference evidence="2 3" key="1">
    <citation type="journal article" date="2019" name="Microorganisms">
        <title>Paenibacillus lutrae sp. nov., A Chitinolytic Species Isolated from A River Otter in Castril Natural Park, Granada, Spain.</title>
        <authorList>
            <person name="Rodriguez M."/>
            <person name="Reina J.C."/>
            <person name="Bejar V."/>
            <person name="Llamas I."/>
        </authorList>
    </citation>
    <scope>NUCLEOTIDE SEQUENCE [LARGE SCALE GENOMIC DNA]</scope>
    <source>
        <strain evidence="2 3">N10</strain>
    </source>
</reference>
<dbReference type="GO" id="GO:0003676">
    <property type="term" value="F:nucleic acid binding"/>
    <property type="evidence" value="ECO:0007669"/>
    <property type="project" value="InterPro"/>
</dbReference>
<protein>
    <recommendedName>
        <fullName evidence="1">HNH domain-containing protein</fullName>
    </recommendedName>
</protein>
<keyword evidence="3" id="KW-1185">Reference proteome</keyword>
<dbReference type="GO" id="GO:0008270">
    <property type="term" value="F:zinc ion binding"/>
    <property type="evidence" value="ECO:0007669"/>
    <property type="project" value="InterPro"/>
</dbReference>
<dbReference type="GO" id="GO:0004519">
    <property type="term" value="F:endonuclease activity"/>
    <property type="evidence" value="ECO:0007669"/>
    <property type="project" value="InterPro"/>
</dbReference>
<gene>
    <name evidence="2" type="ORF">EDM21_13640</name>
</gene>
<comment type="caution">
    <text evidence="2">The sequence shown here is derived from an EMBL/GenBank/DDBJ whole genome shotgun (WGS) entry which is preliminary data.</text>
</comment>
<feature type="domain" description="HNH" evidence="1">
    <location>
        <begin position="81"/>
        <end position="136"/>
    </location>
</feature>
<accession>A0A7X3FIW9</accession>
<dbReference type="Proteomes" id="UP000490800">
    <property type="component" value="Unassembled WGS sequence"/>
</dbReference>
<evidence type="ECO:0000313" key="2">
    <source>
        <dbReference type="EMBL" id="MVP00553.1"/>
    </source>
</evidence>
<proteinExistence type="predicted"/>
<name>A0A7X3FIW9_9BACL</name>
<dbReference type="AlphaFoldDB" id="A0A7X3FIW9"/>
<dbReference type="RefSeq" id="WP_157336262.1">
    <property type="nucleotide sequence ID" value="NZ_RHLK01000007.1"/>
</dbReference>
<evidence type="ECO:0000259" key="1">
    <source>
        <dbReference type="Pfam" id="PF01844"/>
    </source>
</evidence>
<dbReference type="Pfam" id="PF01844">
    <property type="entry name" value="HNH"/>
    <property type="match status" value="1"/>
</dbReference>
<sequence length="157" mass="17940">MEILEFIPVESVLDIYDINGNLVKQGDEVVTSIILHNDSTESLSTFEGKKKLFLHFRKERDVVFMKKCKDLYAKKDPLLSCEACGFSFQKAYGDIGKSFIEGHHTKPISGLTRETKISIDDIKMVCSNCHSMIHSKYPCYTIEEIKKLITENLSNVR</sequence>
<dbReference type="EMBL" id="RHLK01000007">
    <property type="protein sequence ID" value="MVP00553.1"/>
    <property type="molecule type" value="Genomic_DNA"/>
</dbReference>
<organism evidence="2 3">
    <name type="scientific">Paenibacillus lutrae</name>
    <dbReference type="NCBI Taxonomy" id="2078573"/>
    <lineage>
        <taxon>Bacteria</taxon>
        <taxon>Bacillati</taxon>
        <taxon>Bacillota</taxon>
        <taxon>Bacilli</taxon>
        <taxon>Bacillales</taxon>
        <taxon>Paenibacillaceae</taxon>
        <taxon>Paenibacillus</taxon>
    </lineage>
</organism>
<dbReference type="InterPro" id="IPR002711">
    <property type="entry name" value="HNH"/>
</dbReference>
<evidence type="ECO:0000313" key="3">
    <source>
        <dbReference type="Proteomes" id="UP000490800"/>
    </source>
</evidence>
<dbReference type="OrthoDB" id="9779761at2"/>